<evidence type="ECO:0000313" key="3">
    <source>
        <dbReference type="RefSeq" id="XP_005181112.2"/>
    </source>
</evidence>
<dbReference type="KEGG" id="mde:101889406"/>
<reference evidence="1" key="1">
    <citation type="submission" date="2020-05" db="UniProtKB">
        <authorList>
            <consortium name="EnsemblMetazoa"/>
        </authorList>
    </citation>
    <scope>IDENTIFICATION</scope>
    <source>
        <strain evidence="1">Aabys</strain>
    </source>
</reference>
<evidence type="ECO:0000313" key="2">
    <source>
        <dbReference type="Proteomes" id="UP001652621"/>
    </source>
</evidence>
<sequence length="235" mass="27488">MEHRNDEGTNFLLESIRHELVAIIDDESSDTEKYSQKCQIDVVEEELKNPTLPKQENVPPPLFNLQKTHGYYSIDDEMQKINLDLNHSYQLFQTIADRFESINFGCLKSRIKDVHLEGKNNDIKVIVNDLKNTFDQKYVDNRLSELTQEMAGKFRRHPGEFGDIPELSEFFKVCTQFQHGLEKLKRQRNDVQDITKRMTHIIEISCDRVTELQKKLELDSGDAKLSVDNNKEMQN</sequence>
<keyword evidence="2" id="KW-1185">Reference proteome</keyword>
<proteinExistence type="predicted"/>
<dbReference type="VEuPathDB" id="VectorBase:MDOA006889"/>
<gene>
    <name evidence="1" type="primary">101889406</name>
    <name evidence="3" type="synonym">LOC101889406</name>
    <name evidence="4" type="synonym">LOC131804276</name>
</gene>
<protein>
    <submittedName>
        <fullName evidence="3">Uncharacterized protein LOC101889406</fullName>
    </submittedName>
    <submittedName>
        <fullName evidence="4">Uncharacterized protein LOC131804276</fullName>
    </submittedName>
</protein>
<dbReference type="GeneID" id="101889406"/>
<accession>A0A1I8MNS7</accession>
<dbReference type="AlphaFoldDB" id="A0A1I8MNS7"/>
<name>A0A1I8MNS7_MUSDO</name>
<dbReference type="RefSeq" id="XP_005181112.2">
    <property type="nucleotide sequence ID" value="XM_005181055.3"/>
</dbReference>
<dbReference type="VEuPathDB" id="VectorBase:MDOMA2_009090"/>
<dbReference type="RefSeq" id="XP_058982863.1">
    <property type="nucleotide sequence ID" value="XM_059126880.1"/>
</dbReference>
<evidence type="ECO:0000313" key="4">
    <source>
        <dbReference type="RefSeq" id="XP_058982863.1"/>
    </source>
</evidence>
<dbReference type="eggNOG" id="ENOG502TBNC">
    <property type="taxonomic scope" value="Eukaryota"/>
</dbReference>
<reference evidence="4" key="2">
    <citation type="submission" date="2025-05" db="UniProtKB">
        <authorList>
            <consortium name="RefSeq"/>
        </authorList>
    </citation>
    <scope>IDENTIFICATION</scope>
    <source>
        <strain evidence="3 4">Aabys</strain>
        <tissue evidence="4">Whole body</tissue>
    </source>
</reference>
<organism evidence="1">
    <name type="scientific">Musca domestica</name>
    <name type="common">House fly</name>
    <dbReference type="NCBI Taxonomy" id="7370"/>
    <lineage>
        <taxon>Eukaryota</taxon>
        <taxon>Metazoa</taxon>
        <taxon>Ecdysozoa</taxon>
        <taxon>Arthropoda</taxon>
        <taxon>Hexapoda</taxon>
        <taxon>Insecta</taxon>
        <taxon>Pterygota</taxon>
        <taxon>Neoptera</taxon>
        <taxon>Endopterygota</taxon>
        <taxon>Diptera</taxon>
        <taxon>Brachycera</taxon>
        <taxon>Muscomorpha</taxon>
        <taxon>Muscoidea</taxon>
        <taxon>Muscidae</taxon>
        <taxon>Musca</taxon>
    </lineage>
</organism>
<evidence type="ECO:0000313" key="1">
    <source>
        <dbReference type="EnsemblMetazoa" id="MDOA006889-PA"/>
    </source>
</evidence>
<dbReference type="OrthoDB" id="8012038at2759"/>
<dbReference type="EnsemblMetazoa" id="MDOA006889-RA">
    <property type="protein sequence ID" value="MDOA006889-PA"/>
    <property type="gene ID" value="MDOA006889"/>
</dbReference>
<dbReference type="Proteomes" id="UP001652621">
    <property type="component" value="Unplaced"/>
</dbReference>
<dbReference type="VEuPathDB" id="VectorBase:MDOMA2_011035"/>